<dbReference type="InterPro" id="IPR016102">
    <property type="entry name" value="Succinyl-CoA_synth-like"/>
</dbReference>
<dbReference type="Pfam" id="PF08442">
    <property type="entry name" value="ATP-grasp_2"/>
    <property type="match status" value="1"/>
</dbReference>
<dbReference type="Proteomes" id="UP001138709">
    <property type="component" value="Unassembled WGS sequence"/>
</dbReference>
<dbReference type="GO" id="GO:0004775">
    <property type="term" value="F:succinate-CoA ligase (ADP-forming) activity"/>
    <property type="evidence" value="ECO:0007669"/>
    <property type="project" value="TreeGrafter"/>
</dbReference>
<gene>
    <name evidence="8" type="ORF">GXW74_10495</name>
</gene>
<name>A0A9X9XB32_9PROT</name>
<keyword evidence="3" id="KW-0479">Metal-binding</keyword>
<dbReference type="PIRSF" id="PIRSF001554">
    <property type="entry name" value="SucCS_beta"/>
    <property type="match status" value="1"/>
</dbReference>
<dbReference type="InterPro" id="IPR005811">
    <property type="entry name" value="SUCC_ACL_C"/>
</dbReference>
<organism evidence="8 9">
    <name type="scientific">Neoroseomonas eburnea</name>
    <dbReference type="NCBI Taxonomy" id="1346889"/>
    <lineage>
        <taxon>Bacteria</taxon>
        <taxon>Pseudomonadati</taxon>
        <taxon>Pseudomonadota</taxon>
        <taxon>Alphaproteobacteria</taxon>
        <taxon>Acetobacterales</taxon>
        <taxon>Acetobacteraceae</taxon>
        <taxon>Neoroseomonas</taxon>
    </lineage>
</organism>
<evidence type="ECO:0000256" key="3">
    <source>
        <dbReference type="ARBA" id="ARBA00022723"/>
    </source>
</evidence>
<dbReference type="GO" id="GO:0006099">
    <property type="term" value="P:tricarboxylic acid cycle"/>
    <property type="evidence" value="ECO:0007669"/>
    <property type="project" value="UniProtKB-KW"/>
</dbReference>
<reference evidence="8" key="1">
    <citation type="submission" date="2020-01" db="EMBL/GenBank/DDBJ databases">
        <authorList>
            <person name="Rat A."/>
        </authorList>
    </citation>
    <scope>NUCLEOTIDE SEQUENCE</scope>
    <source>
        <strain evidence="8">LMG 31228</strain>
    </source>
</reference>
<accession>A0A9X9XB32</accession>
<keyword evidence="4 6" id="KW-0547">Nucleotide-binding</keyword>
<dbReference type="GO" id="GO:0042709">
    <property type="term" value="C:succinate-CoA ligase complex"/>
    <property type="evidence" value="ECO:0007669"/>
    <property type="project" value="TreeGrafter"/>
</dbReference>
<evidence type="ECO:0000256" key="6">
    <source>
        <dbReference type="PROSITE-ProRule" id="PRU00409"/>
    </source>
</evidence>
<evidence type="ECO:0000256" key="2">
    <source>
        <dbReference type="ARBA" id="ARBA00022598"/>
    </source>
</evidence>
<comment type="caution">
    <text evidence="8">The sequence shown here is derived from an EMBL/GenBank/DDBJ whole genome shotgun (WGS) entry which is preliminary data.</text>
</comment>
<dbReference type="InterPro" id="IPR011761">
    <property type="entry name" value="ATP-grasp"/>
</dbReference>
<evidence type="ECO:0000256" key="1">
    <source>
        <dbReference type="ARBA" id="ARBA00022532"/>
    </source>
</evidence>
<dbReference type="SUPFAM" id="SSF56059">
    <property type="entry name" value="Glutathione synthetase ATP-binding domain-like"/>
    <property type="match status" value="1"/>
</dbReference>
<evidence type="ECO:0000259" key="7">
    <source>
        <dbReference type="PROSITE" id="PS50975"/>
    </source>
</evidence>
<dbReference type="PANTHER" id="PTHR11815">
    <property type="entry name" value="SUCCINYL-COA SYNTHETASE BETA CHAIN"/>
    <property type="match status" value="1"/>
</dbReference>
<evidence type="ECO:0000313" key="9">
    <source>
        <dbReference type="Proteomes" id="UP001138709"/>
    </source>
</evidence>
<dbReference type="GO" id="GO:0006104">
    <property type="term" value="P:succinyl-CoA metabolic process"/>
    <property type="evidence" value="ECO:0007669"/>
    <property type="project" value="TreeGrafter"/>
</dbReference>
<dbReference type="Gene3D" id="3.40.50.261">
    <property type="entry name" value="Succinyl-CoA synthetase domains"/>
    <property type="match status" value="1"/>
</dbReference>
<keyword evidence="2" id="KW-0436">Ligase</keyword>
<evidence type="ECO:0000313" key="8">
    <source>
        <dbReference type="EMBL" id="MBR0680918.1"/>
    </source>
</evidence>
<dbReference type="PANTHER" id="PTHR11815:SF10">
    <property type="entry name" value="SUCCINATE--COA LIGASE [GDP-FORMING] SUBUNIT BETA, MITOCHONDRIAL"/>
    <property type="match status" value="1"/>
</dbReference>
<proteinExistence type="predicted"/>
<evidence type="ECO:0000256" key="5">
    <source>
        <dbReference type="ARBA" id="ARBA00022842"/>
    </source>
</evidence>
<dbReference type="InterPro" id="IPR013815">
    <property type="entry name" value="ATP_grasp_subdomain_1"/>
</dbReference>
<dbReference type="EMBL" id="JAAEDL010000008">
    <property type="protein sequence ID" value="MBR0680918.1"/>
    <property type="molecule type" value="Genomic_DNA"/>
</dbReference>
<feature type="domain" description="ATP-grasp" evidence="7">
    <location>
        <begin position="9"/>
        <end position="221"/>
    </location>
</feature>
<protein>
    <recommendedName>
        <fullName evidence="7">ATP-grasp domain-containing protein</fullName>
    </recommendedName>
</protein>
<dbReference type="InterPro" id="IPR005809">
    <property type="entry name" value="Succ_CoA_ligase-like_bsu"/>
</dbReference>
<reference evidence="8" key="2">
    <citation type="journal article" date="2021" name="Syst. Appl. Microbiol.">
        <title>Roseomonas hellenica sp. nov., isolated from roots of wild-growing Alkanna tinctoria.</title>
        <authorList>
            <person name="Rat A."/>
            <person name="Naranjo H.D."/>
            <person name="Lebbe L."/>
            <person name="Cnockaert M."/>
            <person name="Krigas N."/>
            <person name="Grigoriadou K."/>
            <person name="Maloupa E."/>
            <person name="Willems A."/>
        </authorList>
    </citation>
    <scope>NUCLEOTIDE SEQUENCE</scope>
    <source>
        <strain evidence="8">LMG 31228</strain>
    </source>
</reference>
<dbReference type="GO" id="GO:0046872">
    <property type="term" value="F:metal ion binding"/>
    <property type="evidence" value="ECO:0007669"/>
    <property type="project" value="UniProtKB-KW"/>
</dbReference>
<dbReference type="Gene3D" id="3.30.470.20">
    <property type="entry name" value="ATP-grasp fold, B domain"/>
    <property type="match status" value="1"/>
</dbReference>
<dbReference type="SUPFAM" id="SSF52210">
    <property type="entry name" value="Succinyl-CoA synthetase domains"/>
    <property type="match status" value="1"/>
</dbReference>
<dbReference type="InterPro" id="IPR013650">
    <property type="entry name" value="ATP-grasp_succ-CoA_synth-type"/>
</dbReference>
<dbReference type="RefSeq" id="WP_211846447.1">
    <property type="nucleotide sequence ID" value="NZ_JAAEDL010000008.1"/>
</dbReference>
<dbReference type="PROSITE" id="PS50975">
    <property type="entry name" value="ATP_GRASP"/>
    <property type="match status" value="1"/>
</dbReference>
<keyword evidence="6" id="KW-0067">ATP-binding</keyword>
<evidence type="ECO:0000256" key="4">
    <source>
        <dbReference type="ARBA" id="ARBA00022741"/>
    </source>
</evidence>
<sequence>MLMLEAEGKALLAGSGLPIPAGAHLVSDAAGVAGLSLTFPLAAKAQVRSGGRGKAGGVRRCDGPAEAEAAVAAILGTRFGGELPSGVLLEPWLPIAREMYLSVVVDGRAGGFVALYAPEGGVEIEAGPPPLRYEFGLPRNFRAHEFRRLLETVEADRAVRERVIALTRRLLQVAAAQDCTTVEINPLIRLQDGNLVLGDAKVVRDDAAAFRHLELEAALVSERMREVEDVRRCQDASLMLVWLEGEVGLISGGAGMTMAAMDAIAAAGGAPACFLDTSGNPTPAGFGLAFELLDRNPGVRAILVSMFGGGLHTDRVARTLVGILEARGPGAKPVVLRLQGTGSEAATEILAAAGRVNHASLEEAVAEVVARTRAPEARA</sequence>
<keyword evidence="9" id="KW-1185">Reference proteome</keyword>
<dbReference type="Pfam" id="PF00549">
    <property type="entry name" value="Ligase_CoA"/>
    <property type="match status" value="1"/>
</dbReference>
<dbReference type="AlphaFoldDB" id="A0A9X9XB32"/>
<dbReference type="GO" id="GO:0005524">
    <property type="term" value="F:ATP binding"/>
    <property type="evidence" value="ECO:0007669"/>
    <property type="project" value="UniProtKB-UniRule"/>
</dbReference>
<keyword evidence="1" id="KW-0816">Tricarboxylic acid cycle</keyword>
<keyword evidence="5" id="KW-0460">Magnesium</keyword>
<dbReference type="Gene3D" id="3.30.1490.20">
    <property type="entry name" value="ATP-grasp fold, A domain"/>
    <property type="match status" value="1"/>
</dbReference>